<dbReference type="Gene3D" id="3.40.50.12780">
    <property type="entry name" value="N-terminal domain of ligase-like"/>
    <property type="match status" value="1"/>
</dbReference>
<keyword evidence="5" id="KW-1185">Reference proteome</keyword>
<dbReference type="Pfam" id="PF00501">
    <property type="entry name" value="AMP-binding"/>
    <property type="match status" value="1"/>
</dbReference>
<dbReference type="PROSITE" id="PS00455">
    <property type="entry name" value="AMP_BINDING"/>
    <property type="match status" value="1"/>
</dbReference>
<dbReference type="EMBL" id="BSPW01000023">
    <property type="protein sequence ID" value="GLT17502.1"/>
    <property type="molecule type" value="Genomic_DNA"/>
</dbReference>
<evidence type="ECO:0000256" key="2">
    <source>
        <dbReference type="ARBA" id="ARBA00022553"/>
    </source>
</evidence>
<evidence type="ECO:0000259" key="3">
    <source>
        <dbReference type="Pfam" id="PF00501"/>
    </source>
</evidence>
<dbReference type="Proteomes" id="UP001157138">
    <property type="component" value="Unassembled WGS sequence"/>
</dbReference>
<evidence type="ECO:0000313" key="5">
    <source>
        <dbReference type="Proteomes" id="UP001157138"/>
    </source>
</evidence>
<reference evidence="5" key="1">
    <citation type="journal article" date="2019" name="Int. J. Syst. Evol. Microbiol.">
        <title>The Global Catalogue of Microorganisms (GCM) 10K type strain sequencing project: providing services to taxonomists for standard genome sequencing and annotation.</title>
        <authorList>
            <consortium name="The Broad Institute Genomics Platform"/>
            <consortium name="The Broad Institute Genome Sequencing Center for Infectious Disease"/>
            <person name="Wu L."/>
            <person name="Ma J."/>
        </authorList>
    </citation>
    <scope>NUCLEOTIDE SEQUENCE [LARGE SCALE GENOMIC DNA]</scope>
    <source>
        <strain evidence="5">NBRC 108723</strain>
    </source>
</reference>
<gene>
    <name evidence="4" type="ORF">GCM10007938_12790</name>
</gene>
<feature type="domain" description="AMP-dependent synthetase/ligase" evidence="3">
    <location>
        <begin position="22"/>
        <end position="374"/>
    </location>
</feature>
<dbReference type="PANTHER" id="PTHR44845:SF6">
    <property type="entry name" value="BETA-ALANINE-ACTIVATING ENZYME"/>
    <property type="match status" value="1"/>
</dbReference>
<dbReference type="PANTHER" id="PTHR44845">
    <property type="entry name" value="CARRIER DOMAIN-CONTAINING PROTEIN"/>
    <property type="match status" value="1"/>
</dbReference>
<comment type="caution">
    <text evidence="4">The sequence shown here is derived from an EMBL/GenBank/DDBJ whole genome shotgun (WGS) entry which is preliminary data.</text>
</comment>
<sequence>MKNLLEEKASFEQNYSIIDIFQRIKNTFPQKVAIKDGDINITYEQLDLLSNVLAHNLTQNCTELNRPVGILVKKSYKYLVSCIAALKCGVPYIHIDEAYTPSTIEHIINENQIEIILSENLFANLSSLRSVTIVDLDNHLDLQNQTDVLFTPIPFESADATAIIGYTSGTTGLPKGVEVSHRAVIYSFYKFWEEVKNNEGKDRFGYITYLCWDGLSPLLNGATGIIVPEDTISSSATLCQYIYNHNIEHCFFTPTLYNSFLDALVNSGYEKYPLKIVWLGGEIISKSLIAKSAHVLKNTALINNYGPTEYFVVSQGLIDKDSQDFKGIDNLYSTPTGKILSETDYLLLDDEQNDITDVGVGFLYVAGPAICNGYVNRADLNKNQFLNINGKVYFNTGDYCRVDDKRTLYLLGRDSFILKKEDRTIPLKEIEDKVSNLNNVETCVCVKDKTNDGFKVLVFYTTHGHVEKASIKGLVYSILEFFSCEIQCHEIKNIPLHPASRKTNYMELKNLTS</sequence>
<dbReference type="InterPro" id="IPR000873">
    <property type="entry name" value="AMP-dep_synth/lig_dom"/>
</dbReference>
<dbReference type="RefSeq" id="WP_284191415.1">
    <property type="nucleotide sequence ID" value="NZ_BSPW01000023.1"/>
</dbReference>
<dbReference type="InterPro" id="IPR042099">
    <property type="entry name" value="ANL_N_sf"/>
</dbReference>
<accession>A0ABQ6EYC2</accession>
<name>A0ABQ6EYC2_9VIBR</name>
<organism evidence="4 5">
    <name type="scientific">Vibrio zhanjiangensis</name>
    <dbReference type="NCBI Taxonomy" id="1046128"/>
    <lineage>
        <taxon>Bacteria</taxon>
        <taxon>Pseudomonadati</taxon>
        <taxon>Pseudomonadota</taxon>
        <taxon>Gammaproteobacteria</taxon>
        <taxon>Vibrionales</taxon>
        <taxon>Vibrionaceae</taxon>
        <taxon>Vibrio</taxon>
    </lineage>
</organism>
<evidence type="ECO:0000256" key="1">
    <source>
        <dbReference type="ARBA" id="ARBA00022450"/>
    </source>
</evidence>
<dbReference type="SUPFAM" id="SSF56801">
    <property type="entry name" value="Acetyl-CoA synthetase-like"/>
    <property type="match status" value="1"/>
</dbReference>
<dbReference type="InterPro" id="IPR020845">
    <property type="entry name" value="AMP-binding_CS"/>
</dbReference>
<evidence type="ECO:0000313" key="4">
    <source>
        <dbReference type="EMBL" id="GLT17502.1"/>
    </source>
</evidence>
<protein>
    <recommendedName>
        <fullName evidence="3">AMP-dependent synthetase/ligase domain-containing protein</fullName>
    </recommendedName>
</protein>
<proteinExistence type="predicted"/>
<keyword evidence="2" id="KW-0597">Phosphoprotein</keyword>
<keyword evidence="1" id="KW-0596">Phosphopantetheine</keyword>